<dbReference type="Pfam" id="PF13041">
    <property type="entry name" value="PPR_2"/>
    <property type="match status" value="3"/>
</dbReference>
<dbReference type="Pfam" id="PF20431">
    <property type="entry name" value="E_motif"/>
    <property type="match status" value="1"/>
</dbReference>
<dbReference type="Proteomes" id="UP000091857">
    <property type="component" value="Chromosome 4"/>
</dbReference>
<accession>A0A2C9W3V0</accession>
<dbReference type="Gramene" id="Manes.04G140000.1.v8.1">
    <property type="protein sequence ID" value="Manes.04G140000.1.v8.1.CDS.1"/>
    <property type="gene ID" value="Manes.04G140000.v8.1"/>
</dbReference>
<dbReference type="FunFam" id="1.25.40.10:FF:000393">
    <property type="entry name" value="Pentatricopeptide repeat-containing protein At1g20230"/>
    <property type="match status" value="2"/>
</dbReference>
<gene>
    <name evidence="3" type="ORF">MANES_04G140000v8</name>
</gene>
<feature type="repeat" description="PPR" evidence="2">
    <location>
        <begin position="214"/>
        <end position="248"/>
    </location>
</feature>
<dbReference type="Gene3D" id="1.25.40.10">
    <property type="entry name" value="Tetratricopeptide repeat domain"/>
    <property type="match status" value="4"/>
</dbReference>
<feature type="repeat" description="PPR" evidence="2">
    <location>
        <begin position="525"/>
        <end position="560"/>
    </location>
</feature>
<dbReference type="PROSITE" id="PS51375">
    <property type="entry name" value="PPR"/>
    <property type="match status" value="6"/>
</dbReference>
<organism evidence="3 4">
    <name type="scientific">Manihot esculenta</name>
    <name type="common">Cassava</name>
    <name type="synonym">Jatropha manihot</name>
    <dbReference type="NCBI Taxonomy" id="3983"/>
    <lineage>
        <taxon>Eukaryota</taxon>
        <taxon>Viridiplantae</taxon>
        <taxon>Streptophyta</taxon>
        <taxon>Embryophyta</taxon>
        <taxon>Tracheophyta</taxon>
        <taxon>Spermatophyta</taxon>
        <taxon>Magnoliopsida</taxon>
        <taxon>eudicotyledons</taxon>
        <taxon>Gunneridae</taxon>
        <taxon>Pentapetalae</taxon>
        <taxon>rosids</taxon>
        <taxon>fabids</taxon>
        <taxon>Malpighiales</taxon>
        <taxon>Euphorbiaceae</taxon>
        <taxon>Crotonoideae</taxon>
        <taxon>Manihoteae</taxon>
        <taxon>Manihot</taxon>
    </lineage>
</organism>
<evidence type="ECO:0000256" key="2">
    <source>
        <dbReference type="PROSITE-ProRule" id="PRU00708"/>
    </source>
</evidence>
<dbReference type="InterPro" id="IPR046848">
    <property type="entry name" value="E_motif"/>
</dbReference>
<dbReference type="GO" id="GO:0003723">
    <property type="term" value="F:RNA binding"/>
    <property type="evidence" value="ECO:0007669"/>
    <property type="project" value="InterPro"/>
</dbReference>
<keyword evidence="4" id="KW-1185">Reference proteome</keyword>
<dbReference type="EMBL" id="CM004390">
    <property type="protein sequence ID" value="OAY53154.1"/>
    <property type="molecule type" value="Genomic_DNA"/>
</dbReference>
<name>A0A2C9W3V0_MANES</name>
<evidence type="ECO:0008006" key="5">
    <source>
        <dbReference type="Google" id="ProtNLM"/>
    </source>
</evidence>
<dbReference type="PANTHER" id="PTHR47926">
    <property type="entry name" value="PENTATRICOPEPTIDE REPEAT-CONTAINING PROTEIN"/>
    <property type="match status" value="1"/>
</dbReference>
<dbReference type="GO" id="GO:0009451">
    <property type="term" value="P:RNA modification"/>
    <property type="evidence" value="ECO:0007669"/>
    <property type="project" value="InterPro"/>
</dbReference>
<reference evidence="4" key="1">
    <citation type="journal article" date="2016" name="Nat. Biotechnol.">
        <title>Sequencing wild and cultivated cassava and related species reveals extensive interspecific hybridization and genetic diversity.</title>
        <authorList>
            <person name="Bredeson J.V."/>
            <person name="Lyons J.B."/>
            <person name="Prochnik S.E."/>
            <person name="Wu G.A."/>
            <person name="Ha C.M."/>
            <person name="Edsinger-Gonzales E."/>
            <person name="Grimwood J."/>
            <person name="Schmutz J."/>
            <person name="Rabbi I.Y."/>
            <person name="Egesi C."/>
            <person name="Nauluvula P."/>
            <person name="Lebot V."/>
            <person name="Ndunguru J."/>
            <person name="Mkamilo G."/>
            <person name="Bart R.S."/>
            <person name="Setter T.L."/>
            <person name="Gleadow R.M."/>
            <person name="Kulakow P."/>
            <person name="Ferguson M.E."/>
            <person name="Rounsley S."/>
            <person name="Rokhsar D.S."/>
        </authorList>
    </citation>
    <scope>NUCLEOTIDE SEQUENCE [LARGE SCALE GENOMIC DNA]</scope>
    <source>
        <strain evidence="4">cv. AM560-2</strain>
    </source>
</reference>
<sequence length="728" mass="81209">MFHAAAFQRLASIPSRIHNFPPNPSSTISLLLHHQTQSKEYQPSNELLDFVDHLLQQCTGVDRCKQIHTHVIITGSCCSAFLAARIIFVYARFGLLFEAQKVFNSAPFEGVSNLLLWNSILRANVSNEYYENALKLYVRMRRTGVLGDGFTFPLVLRACASMGNSSFCKIVHGHALEMGFQNHLHVANELIGMYAKLGQMGDAHNVFDRMGVRSHISWNTMVSGYALNYDCNGALEIFKRMQSEGVEPNLVTWTSLMSSHARSGWHKEAMELFDLMRMRGIEVSAEALAVALSVCADLGAFCRGKVIHGYVIKGGFEDYSFVKNALLCMYGKHGDVNSANNLFLEIKNKSSASWNALITSHADAGLCDEALEIFSQMERLEDCPTLRPNVVSWSAVIDGFASQGRGEEALELFRRMQFAKVVANAVTISTILSVCAELPALHLGREIHGHVIRALMDKNILVKNGLVNMYTKCGCLREGHTVFEKIEKKDIISWNSMITGYGMHGLGVNALETFDQMIKLGFKPDKVTFVAIISACSHAGLVPEGRRLFDLMLREYQIEPQMEHYACMVDLLGRAGLLKEASEIVKNMSLEPNACVWGALLNSCRMHKNTEVAEEIASYMFSLNLHETTGNYMLLSNIYAASGRWKDSARVRTSARTKGLNKYPGQSWIKVKKNVHVFSAGNNMQNGLEQVSGILEALTLQMESEEHVYGNNIIPQDVDEVTRLMMWG</sequence>
<dbReference type="OrthoDB" id="881013at2759"/>
<dbReference type="NCBIfam" id="TIGR00756">
    <property type="entry name" value="PPR"/>
    <property type="match status" value="6"/>
</dbReference>
<dbReference type="AlphaFoldDB" id="A0A2C9W3V0"/>
<dbReference type="GO" id="GO:0031930">
    <property type="term" value="P:mitochondria-nucleus signaling pathway"/>
    <property type="evidence" value="ECO:0000318"/>
    <property type="project" value="GO_Central"/>
</dbReference>
<comment type="caution">
    <text evidence="3">The sequence shown here is derived from an EMBL/GenBank/DDBJ whole genome shotgun (WGS) entry which is preliminary data.</text>
</comment>
<dbReference type="InterPro" id="IPR011990">
    <property type="entry name" value="TPR-like_helical_dom_sf"/>
</dbReference>
<dbReference type="Pfam" id="PF01535">
    <property type="entry name" value="PPR"/>
    <property type="match status" value="5"/>
</dbReference>
<protein>
    <recommendedName>
        <fullName evidence="5">Pentatricopeptide repeat-containing protein</fullName>
    </recommendedName>
</protein>
<feature type="repeat" description="PPR" evidence="2">
    <location>
        <begin position="389"/>
        <end position="423"/>
    </location>
</feature>
<proteinExistence type="predicted"/>
<evidence type="ECO:0000256" key="1">
    <source>
        <dbReference type="ARBA" id="ARBA00022737"/>
    </source>
</evidence>
<keyword evidence="1" id="KW-0677">Repeat</keyword>
<dbReference type="PANTHER" id="PTHR47926:SF389">
    <property type="entry name" value="PENTATRICOPEPTIDE PROTEIN-RELATED"/>
    <property type="match status" value="1"/>
</dbReference>
<evidence type="ECO:0000313" key="4">
    <source>
        <dbReference type="Proteomes" id="UP000091857"/>
    </source>
</evidence>
<dbReference type="InterPro" id="IPR002885">
    <property type="entry name" value="PPR_rpt"/>
</dbReference>
<feature type="repeat" description="PPR" evidence="2">
    <location>
        <begin position="350"/>
        <end position="384"/>
    </location>
</feature>
<feature type="repeat" description="PPR" evidence="2">
    <location>
        <begin position="490"/>
        <end position="524"/>
    </location>
</feature>
<dbReference type="InterPro" id="IPR046960">
    <property type="entry name" value="PPR_At4g14850-like_plant"/>
</dbReference>
<dbReference type="FunFam" id="1.25.40.10:FF:000280">
    <property type="entry name" value="Pentatricopeptide repeat-containing protein"/>
    <property type="match status" value="1"/>
</dbReference>
<dbReference type="FunFam" id="1.25.40.10:FF:000144">
    <property type="entry name" value="Pentatricopeptide repeat-containing protein, mitochondrial"/>
    <property type="match status" value="1"/>
</dbReference>
<feature type="repeat" description="PPR" evidence="2">
    <location>
        <begin position="249"/>
        <end position="283"/>
    </location>
</feature>
<evidence type="ECO:0000313" key="3">
    <source>
        <dbReference type="EMBL" id="OAY53154.1"/>
    </source>
</evidence>